<proteinExistence type="predicted"/>
<name>A0A0N5BAG3_STREA</name>
<evidence type="ECO:0000313" key="1">
    <source>
        <dbReference type="Proteomes" id="UP000046392"/>
    </source>
</evidence>
<reference evidence="2" key="1">
    <citation type="submission" date="2017-02" db="UniProtKB">
        <authorList>
            <consortium name="WormBaseParasite"/>
        </authorList>
    </citation>
    <scope>IDENTIFICATION</scope>
</reference>
<keyword evidence="1" id="KW-1185">Reference proteome</keyword>
<accession>A0A0N5BAG3</accession>
<dbReference type="AlphaFoldDB" id="A0A0N5BAG3"/>
<evidence type="ECO:0000313" key="2">
    <source>
        <dbReference type="WBParaSite" id="SPAL_0000303300.1"/>
    </source>
</evidence>
<organism evidence="1 2">
    <name type="scientific">Strongyloides papillosus</name>
    <name type="common">Intestinal threadworm</name>
    <dbReference type="NCBI Taxonomy" id="174720"/>
    <lineage>
        <taxon>Eukaryota</taxon>
        <taxon>Metazoa</taxon>
        <taxon>Ecdysozoa</taxon>
        <taxon>Nematoda</taxon>
        <taxon>Chromadorea</taxon>
        <taxon>Rhabditida</taxon>
        <taxon>Tylenchina</taxon>
        <taxon>Panagrolaimomorpha</taxon>
        <taxon>Strongyloidoidea</taxon>
        <taxon>Strongyloididae</taxon>
        <taxon>Strongyloides</taxon>
    </lineage>
</organism>
<sequence>MTKCDNIKEYFRMVQLQFFRIKKTDNLTDSMDPKNFEINIKKLSTELFKGELSKDQSSYLIAIIQLIHKFLSPYLRKNNESYVFDKHMNEYINEFFNKLTETGVIKRIMQEEIFFKNVNKMKKTMSNYTTVFNEKILKLKDHHKTVKECFNVKNISKLCEDEFNKTKTFYITYLDVFKNMTKFNNINDLRNKFIDDIAFSFRKHISQIKDLSNTTLNELYTFSAFNNLEYVLKIIERDWNTIINFYGQKISLKQLEEIEELLKLDEDLLNIFYRYIVRPYLPNDVIIVKKKKVKIEPTFLYKYLDKIFIQNIKKTPV</sequence>
<dbReference type="WBParaSite" id="SPAL_0000303300.1">
    <property type="protein sequence ID" value="SPAL_0000303300.1"/>
    <property type="gene ID" value="SPAL_0000303300"/>
</dbReference>
<protein>
    <submittedName>
        <fullName evidence="2">Cullin domain-containing protein</fullName>
    </submittedName>
</protein>
<dbReference type="Proteomes" id="UP000046392">
    <property type="component" value="Unplaced"/>
</dbReference>